<dbReference type="SUPFAM" id="SSF56300">
    <property type="entry name" value="Metallo-dependent phosphatases"/>
    <property type="match status" value="1"/>
</dbReference>
<sequence>MKIGIISDIHSNYEAINSVLKNMKEADKFLCLGDIVGYGADPNCCIEKIIDLNCKCIGGNHDFTVAGKLDINYFNYTARVAIFWTSLQLKKENLNFLVNLEKKIELEENVIAVHGSPQNPLLEYILDKDTASLIFSKFNFKICFVGHSHLAGCFSFNENNNQIDYINLSNGGSIEIIKNKRYIINCGSVGQPRDGNPQASYGIYDLKYNAVNIYRVSYPVNLTQDKIINAGLPRSLADRLSYGR</sequence>
<dbReference type="Pfam" id="PF12850">
    <property type="entry name" value="Metallophos_2"/>
    <property type="match status" value="1"/>
</dbReference>
<proteinExistence type="inferred from homology"/>
<comment type="similarity">
    <text evidence="1">Belongs to the metallophosphoesterase superfamily. YfcE family.</text>
</comment>
<dbReference type="PANTHER" id="PTHR42850">
    <property type="entry name" value="METALLOPHOSPHOESTERASE"/>
    <property type="match status" value="1"/>
</dbReference>
<dbReference type="AlphaFoldDB" id="A0A1F5A8M2"/>
<evidence type="ECO:0000313" key="3">
    <source>
        <dbReference type="EMBL" id="OGD14187.1"/>
    </source>
</evidence>
<name>A0A1F5A8M2_9BACT</name>
<dbReference type="Proteomes" id="UP000177701">
    <property type="component" value="Unassembled WGS sequence"/>
</dbReference>
<dbReference type="EMBL" id="MEYH01000090">
    <property type="protein sequence ID" value="OGD14187.1"/>
    <property type="molecule type" value="Genomic_DNA"/>
</dbReference>
<dbReference type="InterPro" id="IPR050126">
    <property type="entry name" value="Ap4A_hydrolase"/>
</dbReference>
<dbReference type="PIRSF" id="PIRSF000883">
    <property type="entry name" value="Pesterase_MJ0912"/>
    <property type="match status" value="1"/>
</dbReference>
<protein>
    <recommendedName>
        <fullName evidence="2">Calcineurin-like phosphoesterase domain-containing protein</fullName>
    </recommendedName>
</protein>
<gene>
    <name evidence="3" type="ORF">A2V47_04540</name>
</gene>
<dbReference type="PANTHER" id="PTHR42850:SF2">
    <property type="entry name" value="BLL5683 PROTEIN"/>
    <property type="match status" value="1"/>
</dbReference>
<dbReference type="InterPro" id="IPR029052">
    <property type="entry name" value="Metallo-depent_PP-like"/>
</dbReference>
<dbReference type="STRING" id="1797291.A2V47_04540"/>
<reference evidence="3 4" key="1">
    <citation type="journal article" date="2016" name="Nat. Commun.">
        <title>Thousands of microbial genomes shed light on interconnected biogeochemical processes in an aquifer system.</title>
        <authorList>
            <person name="Anantharaman K."/>
            <person name="Brown C.T."/>
            <person name="Hug L.A."/>
            <person name="Sharon I."/>
            <person name="Castelle C.J."/>
            <person name="Probst A.J."/>
            <person name="Thomas B.C."/>
            <person name="Singh A."/>
            <person name="Wilkins M.J."/>
            <person name="Karaoz U."/>
            <person name="Brodie E.L."/>
            <person name="Williams K.H."/>
            <person name="Hubbard S.S."/>
            <person name="Banfield J.F."/>
        </authorList>
    </citation>
    <scope>NUCLEOTIDE SEQUENCE [LARGE SCALE GENOMIC DNA]</scope>
</reference>
<comment type="caution">
    <text evidence="3">The sequence shown here is derived from an EMBL/GenBank/DDBJ whole genome shotgun (WGS) entry which is preliminary data.</text>
</comment>
<feature type="domain" description="Calcineurin-like phosphoesterase" evidence="2">
    <location>
        <begin position="1"/>
        <end position="207"/>
    </location>
</feature>
<organism evidence="3 4">
    <name type="scientific">Candidatus Sediminicultor quintus</name>
    <dbReference type="NCBI Taxonomy" id="1797291"/>
    <lineage>
        <taxon>Bacteria</taxon>
        <taxon>Pseudomonadati</taxon>
        <taxon>Atribacterota</taxon>
        <taxon>Candidatus Phoenicimicrobiia</taxon>
        <taxon>Candidatus Pheonicimicrobiales</taxon>
        <taxon>Candidatus Phoenicimicrobiaceae</taxon>
        <taxon>Candidatus Sediminicultor</taxon>
    </lineage>
</organism>
<dbReference type="CDD" id="cd00838">
    <property type="entry name" value="MPP_superfamily"/>
    <property type="match status" value="1"/>
</dbReference>
<evidence type="ECO:0000313" key="4">
    <source>
        <dbReference type="Proteomes" id="UP000177701"/>
    </source>
</evidence>
<accession>A0A1F5A8M2</accession>
<dbReference type="GO" id="GO:0005737">
    <property type="term" value="C:cytoplasm"/>
    <property type="evidence" value="ECO:0007669"/>
    <property type="project" value="TreeGrafter"/>
</dbReference>
<dbReference type="Gene3D" id="3.60.21.10">
    <property type="match status" value="1"/>
</dbReference>
<evidence type="ECO:0000259" key="2">
    <source>
        <dbReference type="Pfam" id="PF12850"/>
    </source>
</evidence>
<evidence type="ECO:0000256" key="1">
    <source>
        <dbReference type="ARBA" id="ARBA00008950"/>
    </source>
</evidence>
<dbReference type="GO" id="GO:0016791">
    <property type="term" value="F:phosphatase activity"/>
    <property type="evidence" value="ECO:0007669"/>
    <property type="project" value="TreeGrafter"/>
</dbReference>
<dbReference type="InterPro" id="IPR011152">
    <property type="entry name" value="Pesterase_MJ0912"/>
</dbReference>
<dbReference type="InterPro" id="IPR024654">
    <property type="entry name" value="Calcineurin-like_PHP_lpxH"/>
</dbReference>